<gene>
    <name evidence="8" type="ORF">ACHAXA_006108</name>
</gene>
<dbReference type="EMBL" id="JALLPB020000359">
    <property type="protein sequence ID" value="KAL3809993.1"/>
    <property type="molecule type" value="Genomic_DNA"/>
</dbReference>
<dbReference type="PANTHER" id="PTHR13381:SF0">
    <property type="entry name" value="MEDIATOR OF RNA POLYMERASE II TRANSCRIPTION SUBUNIT 21"/>
    <property type="match status" value="1"/>
</dbReference>
<feature type="compositionally biased region" description="Low complexity" evidence="7">
    <location>
        <begin position="53"/>
        <end position="73"/>
    </location>
</feature>
<name>A0ABD3RAW2_9STRA</name>
<reference evidence="8 9" key="1">
    <citation type="submission" date="2024-10" db="EMBL/GenBank/DDBJ databases">
        <title>Updated reference genomes for cyclostephanoid diatoms.</title>
        <authorList>
            <person name="Roberts W.R."/>
            <person name="Alverson A.J."/>
        </authorList>
    </citation>
    <scope>NUCLEOTIDE SEQUENCE [LARGE SCALE GENOMIC DNA]</scope>
    <source>
        <strain evidence="8 9">AJA228-03</strain>
    </source>
</reference>
<evidence type="ECO:0000256" key="6">
    <source>
        <dbReference type="RuleBase" id="RU366036"/>
    </source>
</evidence>
<evidence type="ECO:0000256" key="7">
    <source>
        <dbReference type="SAM" id="MobiDB-lite"/>
    </source>
</evidence>
<feature type="non-terminal residue" evidence="8">
    <location>
        <position position="1"/>
    </location>
</feature>
<evidence type="ECO:0000256" key="1">
    <source>
        <dbReference type="ARBA" id="ARBA00004123"/>
    </source>
</evidence>
<dbReference type="InterPro" id="IPR037212">
    <property type="entry name" value="Med7/Med21-like"/>
</dbReference>
<evidence type="ECO:0000256" key="2">
    <source>
        <dbReference type="ARBA" id="ARBA00023015"/>
    </source>
</evidence>
<evidence type="ECO:0000256" key="3">
    <source>
        <dbReference type="ARBA" id="ARBA00023159"/>
    </source>
</evidence>
<sequence length="314" mass="34209">PDYEAFLLSYLADDPHARELVEMMSTTSSSSAVTADGKDTSVEAVRPSNAPTSSDKMAASISTSSSSSSSSPSDLRLAAANTTGHSKRVDIGKVGYEFRKEFSSGWFVGRVVEIRPLAANGRDRRCVYSDGDIEDLSLADLEQLARLDPNYNDSVGNVVAVNKRPRLTIKLNASRRPTATDDDDDDVDGNDAHGGGDGCVGDDRAVVKIPRTRDEYVALLRGAERLRDENTTRRLADDVLSRSRAVDELVAKLPGMGRTRDVQMDRIAILIRDNHRVMAELGAAHDLARMRREEVRRALEDNTCLALGVEDGDS</sequence>
<evidence type="ECO:0000313" key="9">
    <source>
        <dbReference type="Proteomes" id="UP001530377"/>
    </source>
</evidence>
<keyword evidence="9" id="KW-1185">Reference proteome</keyword>
<comment type="subcellular location">
    <subcellularLocation>
        <location evidence="1 6">Nucleus</location>
    </subcellularLocation>
</comment>
<feature type="region of interest" description="Disordered" evidence="7">
    <location>
        <begin position="173"/>
        <end position="200"/>
    </location>
</feature>
<evidence type="ECO:0000256" key="5">
    <source>
        <dbReference type="ARBA" id="ARBA00023242"/>
    </source>
</evidence>
<protein>
    <recommendedName>
        <fullName evidence="6">Mediator of RNA polymerase II transcription subunit 21</fullName>
    </recommendedName>
</protein>
<dbReference type="Gene3D" id="6.10.280.10">
    <property type="entry name" value="Mediator complex, subunit Med21"/>
    <property type="match status" value="1"/>
</dbReference>
<keyword evidence="5 6" id="KW-0539">Nucleus</keyword>
<evidence type="ECO:0000313" key="8">
    <source>
        <dbReference type="EMBL" id="KAL3809993.1"/>
    </source>
</evidence>
<keyword evidence="2 6" id="KW-0805">Transcription regulation</keyword>
<keyword evidence="4 6" id="KW-0804">Transcription</keyword>
<feature type="compositionally biased region" description="Acidic residues" evidence="7">
    <location>
        <begin position="180"/>
        <end position="189"/>
    </location>
</feature>
<feature type="region of interest" description="Disordered" evidence="7">
    <location>
        <begin position="24"/>
        <end position="78"/>
    </location>
</feature>
<comment type="similarity">
    <text evidence="6">Belongs to the Mediator complex subunit 21 family.</text>
</comment>
<dbReference type="Proteomes" id="UP001530377">
    <property type="component" value="Unassembled WGS sequence"/>
</dbReference>
<dbReference type="AlphaFoldDB" id="A0ABD3RAW2"/>
<accession>A0ABD3RAW2</accession>
<dbReference type="PANTHER" id="PTHR13381">
    <property type="entry name" value="RNA POLYMERASE II HOLOENZYME COMPONENT SRB7"/>
    <property type="match status" value="1"/>
</dbReference>
<keyword evidence="3 6" id="KW-0010">Activator</keyword>
<comment type="function">
    <text evidence="6">Component of the Mediator complex, a coactivator involved in the regulated transcription of nearly all RNA polymerase II-dependent genes. Mediator functions as a bridge to convey information from gene-specific regulatory proteins to the basal RNA polymerase II transcription machinery. Mediator is recruited to promoters by direct interactions with regulatory proteins and serves as a scaffold for the assembly of a functional preinitiation complex with RNA polymerase II and the general transcription factors.</text>
</comment>
<evidence type="ECO:0000256" key="4">
    <source>
        <dbReference type="ARBA" id="ARBA00023163"/>
    </source>
</evidence>
<organism evidence="8 9">
    <name type="scientific">Cyclostephanos tholiformis</name>
    <dbReference type="NCBI Taxonomy" id="382380"/>
    <lineage>
        <taxon>Eukaryota</taxon>
        <taxon>Sar</taxon>
        <taxon>Stramenopiles</taxon>
        <taxon>Ochrophyta</taxon>
        <taxon>Bacillariophyta</taxon>
        <taxon>Coscinodiscophyceae</taxon>
        <taxon>Thalassiosirophycidae</taxon>
        <taxon>Stephanodiscales</taxon>
        <taxon>Stephanodiscaceae</taxon>
        <taxon>Cyclostephanos</taxon>
    </lineage>
</organism>
<dbReference type="InterPro" id="IPR021384">
    <property type="entry name" value="Mediator_Med21"/>
</dbReference>
<comment type="caution">
    <text evidence="8">The sequence shown here is derived from an EMBL/GenBank/DDBJ whole genome shotgun (WGS) entry which is preliminary data.</text>
</comment>
<comment type="subunit">
    <text evidence="6">Component of the Mediator complex.</text>
</comment>
<dbReference type="SUPFAM" id="SSF140718">
    <property type="entry name" value="Mediator hinge subcomplex-like"/>
    <property type="match status" value="1"/>
</dbReference>
<dbReference type="GO" id="GO:0016592">
    <property type="term" value="C:mediator complex"/>
    <property type="evidence" value="ECO:0007669"/>
    <property type="project" value="UniProtKB-UniRule"/>
</dbReference>
<proteinExistence type="inferred from homology"/>